<name>A0A1H5W212_XYLRU</name>
<dbReference type="Proteomes" id="UP000236735">
    <property type="component" value="Unassembled WGS sequence"/>
</dbReference>
<evidence type="ECO:0000313" key="2">
    <source>
        <dbReference type="Proteomes" id="UP000236735"/>
    </source>
</evidence>
<organism evidence="1 2">
    <name type="scientific">Xylanibacter ruminicola</name>
    <name type="common">Prevotella ruminicola</name>
    <dbReference type="NCBI Taxonomy" id="839"/>
    <lineage>
        <taxon>Bacteria</taxon>
        <taxon>Pseudomonadati</taxon>
        <taxon>Bacteroidota</taxon>
        <taxon>Bacteroidia</taxon>
        <taxon>Bacteroidales</taxon>
        <taxon>Prevotellaceae</taxon>
        <taxon>Xylanibacter</taxon>
    </lineage>
</organism>
<dbReference type="EMBL" id="FNUV01000005">
    <property type="protein sequence ID" value="SEF93564.1"/>
    <property type="molecule type" value="Genomic_DNA"/>
</dbReference>
<dbReference type="RefSeq" id="WP_094422000.1">
    <property type="nucleotide sequence ID" value="NZ_FNUV01000005.1"/>
</dbReference>
<protein>
    <submittedName>
        <fullName evidence="1">Uncharacterized protein</fullName>
    </submittedName>
</protein>
<gene>
    <name evidence="1" type="ORF">SAMN05216354_2192</name>
</gene>
<evidence type="ECO:0000313" key="1">
    <source>
        <dbReference type="EMBL" id="SEF93564.1"/>
    </source>
</evidence>
<sequence length="150" mass="17011">MIKEEISKFMALVPLMLPKLIRSNGPDETDITDDSGILFFSLEERLPISIVMDEIDDGMELKLLYHGTSKDNPRIHHCCFFASSKASNSMFKFNIVSDEREFVDGLNVTLYDSLDTMESELESDLKSHAVSFDFIQAMEVSELLALFCTL</sequence>
<accession>A0A1H5W212</accession>
<proteinExistence type="predicted"/>
<dbReference type="AlphaFoldDB" id="A0A1H5W212"/>
<reference evidence="1 2" key="1">
    <citation type="submission" date="2016-10" db="EMBL/GenBank/DDBJ databases">
        <authorList>
            <person name="de Groot N.N."/>
        </authorList>
    </citation>
    <scope>NUCLEOTIDE SEQUENCE [LARGE SCALE GENOMIC DNA]</scope>
    <source>
        <strain evidence="1 2">AR32</strain>
    </source>
</reference>